<evidence type="ECO:0000313" key="8">
    <source>
        <dbReference type="EMBL" id="KAF6017754.1"/>
    </source>
</evidence>
<comment type="similarity">
    <text evidence="2">Belongs to the autoinducer-2 exporter (AI-2E) (TC 2.A.86) family.</text>
</comment>
<keyword evidence="3 7" id="KW-0812">Transmembrane</keyword>
<dbReference type="Pfam" id="PF01594">
    <property type="entry name" value="AI-2E_transport"/>
    <property type="match status" value="1"/>
</dbReference>
<dbReference type="AlphaFoldDB" id="A0A7J7IWG2"/>
<proteinExistence type="inferred from homology"/>
<feature type="compositionally biased region" description="Basic and acidic residues" evidence="6">
    <location>
        <begin position="84"/>
        <end position="101"/>
    </location>
</feature>
<name>A0A7J7IWG2_BUGNE</name>
<feature type="transmembrane region" description="Helical" evidence="7">
    <location>
        <begin position="135"/>
        <end position="164"/>
    </location>
</feature>
<evidence type="ECO:0000256" key="3">
    <source>
        <dbReference type="ARBA" id="ARBA00022692"/>
    </source>
</evidence>
<evidence type="ECO:0000313" key="9">
    <source>
        <dbReference type="Proteomes" id="UP000593567"/>
    </source>
</evidence>
<dbReference type="InterPro" id="IPR002549">
    <property type="entry name" value="AI-2E-like"/>
</dbReference>
<feature type="transmembrane region" description="Helical" evidence="7">
    <location>
        <begin position="436"/>
        <end position="454"/>
    </location>
</feature>
<reference evidence="8" key="1">
    <citation type="submission" date="2020-06" db="EMBL/GenBank/DDBJ databases">
        <title>Draft genome of Bugula neritina, a colonial animal packing powerful symbionts and potential medicines.</title>
        <authorList>
            <person name="Rayko M."/>
        </authorList>
    </citation>
    <scope>NUCLEOTIDE SEQUENCE [LARGE SCALE GENOMIC DNA]</scope>
    <source>
        <strain evidence="8">Kwan_BN1</strain>
    </source>
</reference>
<keyword evidence="5 7" id="KW-0472">Membrane</keyword>
<feature type="transmembrane region" description="Helical" evidence="7">
    <location>
        <begin position="553"/>
        <end position="574"/>
    </location>
</feature>
<feature type="transmembrane region" description="Helical" evidence="7">
    <location>
        <begin position="506"/>
        <end position="533"/>
    </location>
</feature>
<dbReference type="EMBL" id="VXIV02003364">
    <property type="protein sequence ID" value="KAF6017754.1"/>
    <property type="molecule type" value="Genomic_DNA"/>
</dbReference>
<comment type="caution">
    <text evidence="8">The sequence shown here is derived from an EMBL/GenBank/DDBJ whole genome shotgun (WGS) entry which is preliminary data.</text>
</comment>
<sequence length="655" mass="73073">MFASYIETATVSHDISNQPIKEEEEIVEEMADTCKLETAKNPGKSHVNQQAETIESDKVSGDEDDKEKCAEDTHVEDASPSSHTRSDFVRPNEIGDKETPKAKKISSTPFRMKKNSIKHILSVSKIKIRRNSDKYFIFLFWAFMLVMLWSNVWLILLPLISFVFRLLKYAIEWVQWFVTSGYQEVASQELESVRVWCEQRLEVLLPTPFRGVISMLLKGDNRVIDILLGSADTIISITLILLLLVSFVLVSVGVCFQVQKEGIHLVTVTSNLVQNSTVQPQWFTDIFRNGTVNETTGIHSSLDPMIKNVYTFGREWIVKKLSEAVSHRPSRELVQNELVGIWDSLYESWVTKNTTRIAKPNYNGALFSQLKEDGVYFFWQMSTVDISGIFKFVKENIGIFQSVVESVWILVRGNVNLAFTLLISFLQIILGGSTAILNSIVSLIVFFTTLFYLLSSSCEDYKPVELISKLTIAKTGSKFAQAVEDGIGGVFAATLKMATFYGIYTWLTHTVFGINIVFLPSVFAAVLGAIPFVGTYWAAVPAVLELSLIHKEIFLATLLAICHVLPTFVVDTALYSDIRGGGHPYLTGLAIAGGVYCFGLQGAIMGPVLLCCIIVAMNLYSAMITDYPITPMQAVPGSQVLQGRRNLFRSASTNL</sequence>
<evidence type="ECO:0000256" key="4">
    <source>
        <dbReference type="ARBA" id="ARBA00022989"/>
    </source>
</evidence>
<evidence type="ECO:0000256" key="5">
    <source>
        <dbReference type="ARBA" id="ARBA00023136"/>
    </source>
</evidence>
<keyword evidence="9" id="KW-1185">Reference proteome</keyword>
<feature type="transmembrane region" description="Helical" evidence="7">
    <location>
        <begin position="409"/>
        <end position="430"/>
    </location>
</feature>
<evidence type="ECO:0000256" key="2">
    <source>
        <dbReference type="ARBA" id="ARBA00009773"/>
    </source>
</evidence>
<gene>
    <name evidence="8" type="ORF">EB796_023955</name>
</gene>
<feature type="region of interest" description="Disordered" evidence="6">
    <location>
        <begin position="37"/>
        <end position="102"/>
    </location>
</feature>
<dbReference type="PANTHER" id="PTHR21716:SF4">
    <property type="entry name" value="TRANSMEMBRANE PROTEIN 245"/>
    <property type="match status" value="1"/>
</dbReference>
<dbReference type="Proteomes" id="UP000593567">
    <property type="component" value="Unassembled WGS sequence"/>
</dbReference>
<evidence type="ECO:0000256" key="1">
    <source>
        <dbReference type="ARBA" id="ARBA00004141"/>
    </source>
</evidence>
<protein>
    <submittedName>
        <fullName evidence="8">TMEM245</fullName>
    </submittedName>
</protein>
<evidence type="ECO:0000256" key="7">
    <source>
        <dbReference type="SAM" id="Phobius"/>
    </source>
</evidence>
<dbReference type="OrthoDB" id="5970161at2759"/>
<feature type="transmembrane region" description="Helical" evidence="7">
    <location>
        <begin position="586"/>
        <end position="617"/>
    </location>
</feature>
<keyword evidence="4 7" id="KW-1133">Transmembrane helix</keyword>
<organism evidence="8 9">
    <name type="scientific">Bugula neritina</name>
    <name type="common">Brown bryozoan</name>
    <name type="synonym">Sertularia neritina</name>
    <dbReference type="NCBI Taxonomy" id="10212"/>
    <lineage>
        <taxon>Eukaryota</taxon>
        <taxon>Metazoa</taxon>
        <taxon>Spiralia</taxon>
        <taxon>Lophotrochozoa</taxon>
        <taxon>Bryozoa</taxon>
        <taxon>Gymnolaemata</taxon>
        <taxon>Cheilostomatida</taxon>
        <taxon>Flustrina</taxon>
        <taxon>Buguloidea</taxon>
        <taxon>Bugulidae</taxon>
        <taxon>Bugula</taxon>
    </lineage>
</organism>
<evidence type="ECO:0000256" key="6">
    <source>
        <dbReference type="SAM" id="MobiDB-lite"/>
    </source>
</evidence>
<dbReference type="GO" id="GO:0016020">
    <property type="term" value="C:membrane"/>
    <property type="evidence" value="ECO:0007669"/>
    <property type="project" value="UniProtKB-SubCell"/>
</dbReference>
<dbReference type="PANTHER" id="PTHR21716">
    <property type="entry name" value="TRANSMEMBRANE PROTEIN"/>
    <property type="match status" value="1"/>
</dbReference>
<accession>A0A7J7IWG2</accession>
<feature type="transmembrane region" description="Helical" evidence="7">
    <location>
        <begin position="234"/>
        <end position="256"/>
    </location>
</feature>
<feature type="compositionally biased region" description="Basic and acidic residues" evidence="6">
    <location>
        <begin position="55"/>
        <end position="77"/>
    </location>
</feature>
<comment type="subcellular location">
    <subcellularLocation>
        <location evidence="1">Membrane</location>
        <topology evidence="1">Multi-pass membrane protein</topology>
    </subcellularLocation>
</comment>